<gene>
    <name evidence="9" type="primary">Irx6</name>
    <name evidence="9" type="ORF">GTO96_0022494</name>
</gene>
<protein>
    <submittedName>
        <fullName evidence="9">IRX6 protein</fullName>
    </submittedName>
</protein>
<dbReference type="InterPro" id="IPR017970">
    <property type="entry name" value="Homeobox_CS"/>
</dbReference>
<name>A0A8X7XQ91_POLSE</name>
<keyword evidence="4 6" id="KW-0371">Homeobox</keyword>
<proteinExistence type="inferred from homology"/>
<evidence type="ECO:0000313" key="9">
    <source>
        <dbReference type="EMBL" id="KAG2469697.1"/>
    </source>
</evidence>
<keyword evidence="3 6" id="KW-0238">DNA-binding</keyword>
<dbReference type="PROSITE" id="PS50071">
    <property type="entry name" value="HOMEOBOX_2"/>
    <property type="match status" value="1"/>
</dbReference>
<dbReference type="GO" id="GO:0000981">
    <property type="term" value="F:DNA-binding transcription factor activity, RNA polymerase II-specific"/>
    <property type="evidence" value="ECO:0007669"/>
    <property type="project" value="InterPro"/>
</dbReference>
<keyword evidence="10" id="KW-1185">Reference proteome</keyword>
<dbReference type="EMBL" id="JAATIS010000147">
    <property type="protein sequence ID" value="KAG2469697.1"/>
    <property type="molecule type" value="Genomic_DNA"/>
</dbReference>
<dbReference type="GO" id="GO:0030182">
    <property type="term" value="P:neuron differentiation"/>
    <property type="evidence" value="ECO:0007669"/>
    <property type="project" value="TreeGrafter"/>
</dbReference>
<evidence type="ECO:0000256" key="6">
    <source>
        <dbReference type="PROSITE-ProRule" id="PRU00108"/>
    </source>
</evidence>
<organism evidence="9 10">
    <name type="scientific">Polypterus senegalus</name>
    <name type="common">Senegal bichir</name>
    <dbReference type="NCBI Taxonomy" id="55291"/>
    <lineage>
        <taxon>Eukaryota</taxon>
        <taxon>Metazoa</taxon>
        <taxon>Chordata</taxon>
        <taxon>Craniata</taxon>
        <taxon>Vertebrata</taxon>
        <taxon>Euteleostomi</taxon>
        <taxon>Actinopterygii</taxon>
        <taxon>Polypteriformes</taxon>
        <taxon>Polypteridae</taxon>
        <taxon>Polypterus</taxon>
    </lineage>
</organism>
<evidence type="ECO:0000313" key="10">
    <source>
        <dbReference type="Proteomes" id="UP000886611"/>
    </source>
</evidence>
<dbReference type="AlphaFoldDB" id="A0A8X7XQ91"/>
<comment type="caution">
    <text evidence="9">The sequence shown here is derived from an EMBL/GenBank/DDBJ whole genome shotgun (WGS) entry which is preliminary data.</text>
</comment>
<evidence type="ECO:0000256" key="3">
    <source>
        <dbReference type="ARBA" id="ARBA00023125"/>
    </source>
</evidence>
<dbReference type="CDD" id="cd00086">
    <property type="entry name" value="homeodomain"/>
    <property type="match status" value="1"/>
</dbReference>
<keyword evidence="5 6" id="KW-0539">Nucleus</keyword>
<dbReference type="Gene3D" id="1.10.10.60">
    <property type="entry name" value="Homeodomain-like"/>
    <property type="match status" value="1"/>
</dbReference>
<feature type="region of interest" description="Disordered" evidence="7">
    <location>
        <begin position="219"/>
        <end position="243"/>
    </location>
</feature>
<dbReference type="GO" id="GO:0048468">
    <property type="term" value="P:cell development"/>
    <property type="evidence" value="ECO:0007669"/>
    <property type="project" value="TreeGrafter"/>
</dbReference>
<evidence type="ECO:0000259" key="8">
    <source>
        <dbReference type="PROSITE" id="PS50071"/>
    </source>
</evidence>
<dbReference type="InterPro" id="IPR001356">
    <property type="entry name" value="HD"/>
</dbReference>
<feature type="non-terminal residue" evidence="9">
    <location>
        <position position="535"/>
    </location>
</feature>
<evidence type="ECO:0000256" key="4">
    <source>
        <dbReference type="ARBA" id="ARBA00023155"/>
    </source>
</evidence>
<evidence type="ECO:0000256" key="2">
    <source>
        <dbReference type="ARBA" id="ARBA00008446"/>
    </source>
</evidence>
<accession>A0A8X7XQ91</accession>
<feature type="DNA-binding region" description="Homeobox" evidence="6">
    <location>
        <begin position="158"/>
        <end position="220"/>
    </location>
</feature>
<dbReference type="Pfam" id="PF05920">
    <property type="entry name" value="Homeobox_KN"/>
    <property type="match status" value="1"/>
</dbReference>
<evidence type="ECO:0000256" key="7">
    <source>
        <dbReference type="SAM" id="MobiDB-lite"/>
    </source>
</evidence>
<dbReference type="PANTHER" id="PTHR11211">
    <property type="entry name" value="IROQUOIS-CLASS HOMEODOMAIN PROTEIN IRX"/>
    <property type="match status" value="1"/>
</dbReference>
<feature type="non-terminal residue" evidence="9">
    <location>
        <position position="1"/>
    </location>
</feature>
<feature type="compositionally biased region" description="Basic and acidic residues" evidence="7">
    <location>
        <begin position="229"/>
        <end position="243"/>
    </location>
</feature>
<feature type="domain" description="Homeobox" evidence="8">
    <location>
        <begin position="156"/>
        <end position="219"/>
    </location>
</feature>
<dbReference type="FunFam" id="1.10.10.60:FF:000003">
    <property type="entry name" value="Iroquois-class homeobox protein IRX"/>
    <property type="match status" value="1"/>
</dbReference>
<comment type="subcellular location">
    <subcellularLocation>
        <location evidence="1 6">Nucleus</location>
    </subcellularLocation>
</comment>
<dbReference type="PROSITE" id="PS00027">
    <property type="entry name" value="HOMEOBOX_1"/>
    <property type="match status" value="1"/>
</dbReference>
<dbReference type="SMART" id="SM00389">
    <property type="entry name" value="HOX"/>
    <property type="match status" value="1"/>
</dbReference>
<sequence>MVSKEAAMSFSQFGYPYSSTSQFFVSASPSSSFCDSAPRSVSEVPSGAASGTTAAFCCPPYENRLLSGGRPELNAALGVYGSTYAAAAAAATHNYANYFSYGAADASALYSSLNPQCDLKDGSGGLHAGIAQSAAYHPYDPPMGHYHYDRYGSVDLNGTFRRKNATRETTSTLKTWLFEHRKNPYPTKGEKIMLAIITKMTLTQVSTWFANARRRLKKENKMTWSPKNKTGDEQKDGTGKKDPECYEEDIVNKDCKECVEEIEAKLSDLDDIDDDDCDKGVSDAEKIFQDVQILHRGSMAETPKPSLPVLSAATSCHRMSCLKGNPGFVSETAETSRGKLSGVVPGTGFVLQQYEIPRIWSLARTASSSALTGEGRTFKSDCQLQRSRSAMISGGSCVDICSPSSHDSQAMKAFRCNVLSQKTSQLICPPISESAGTPQLSSESTDAAVWTTEVTELAEISPEVHPMNGSIEGRKGWDRTVVDQVKRDGTIFCTAMPRQKKGYLGPGTIRKTRERKRDGQPEALTNYKAKFTLGK</sequence>
<dbReference type="InterPro" id="IPR008422">
    <property type="entry name" value="KN_HD"/>
</dbReference>
<dbReference type="Proteomes" id="UP000886611">
    <property type="component" value="Unassembled WGS sequence"/>
</dbReference>
<evidence type="ECO:0000256" key="5">
    <source>
        <dbReference type="ARBA" id="ARBA00023242"/>
    </source>
</evidence>
<dbReference type="SUPFAM" id="SSF46689">
    <property type="entry name" value="Homeodomain-like"/>
    <property type="match status" value="1"/>
</dbReference>
<dbReference type="InterPro" id="IPR009057">
    <property type="entry name" value="Homeodomain-like_sf"/>
</dbReference>
<dbReference type="PANTHER" id="PTHR11211:SF47">
    <property type="entry name" value="IROQUOIS HOMEOBOX PROTEIN 6A"/>
    <property type="match status" value="1"/>
</dbReference>
<dbReference type="GO" id="GO:0005634">
    <property type="term" value="C:nucleus"/>
    <property type="evidence" value="ECO:0007669"/>
    <property type="project" value="UniProtKB-SubCell"/>
</dbReference>
<evidence type="ECO:0000256" key="1">
    <source>
        <dbReference type="ARBA" id="ARBA00004123"/>
    </source>
</evidence>
<dbReference type="GO" id="GO:0000978">
    <property type="term" value="F:RNA polymerase II cis-regulatory region sequence-specific DNA binding"/>
    <property type="evidence" value="ECO:0007669"/>
    <property type="project" value="TreeGrafter"/>
</dbReference>
<comment type="similarity">
    <text evidence="2">Belongs to the TALE/IRO homeobox family.</text>
</comment>
<reference evidence="9 10" key="1">
    <citation type="journal article" date="2021" name="Cell">
        <title>Tracing the genetic footprints of vertebrate landing in non-teleost ray-finned fishes.</title>
        <authorList>
            <person name="Bi X."/>
            <person name="Wang K."/>
            <person name="Yang L."/>
            <person name="Pan H."/>
            <person name="Jiang H."/>
            <person name="Wei Q."/>
            <person name="Fang M."/>
            <person name="Yu H."/>
            <person name="Zhu C."/>
            <person name="Cai Y."/>
            <person name="He Y."/>
            <person name="Gan X."/>
            <person name="Zeng H."/>
            <person name="Yu D."/>
            <person name="Zhu Y."/>
            <person name="Jiang H."/>
            <person name="Qiu Q."/>
            <person name="Yang H."/>
            <person name="Zhang Y.E."/>
            <person name="Wang W."/>
            <person name="Zhu M."/>
            <person name="He S."/>
            <person name="Zhang G."/>
        </authorList>
    </citation>
    <scope>NUCLEOTIDE SEQUENCE [LARGE SCALE GENOMIC DNA]</scope>
    <source>
        <strain evidence="9">Bchr_013</strain>
    </source>
</reference>